<dbReference type="InParanoid" id="A0A1X7TE10"/>
<proteinExistence type="predicted"/>
<evidence type="ECO:0000313" key="2">
    <source>
        <dbReference type="EnsemblMetazoa" id="Aqu2.1.12844_001"/>
    </source>
</evidence>
<dbReference type="EnsemblMetazoa" id="Aqu2.1.12844_001">
    <property type="protein sequence ID" value="Aqu2.1.12844_001"/>
    <property type="gene ID" value="Aqu2.1.12844"/>
</dbReference>
<dbReference type="AlphaFoldDB" id="A0A1X7TE10"/>
<organism evidence="2">
    <name type="scientific">Amphimedon queenslandica</name>
    <name type="common">Sponge</name>
    <dbReference type="NCBI Taxonomy" id="400682"/>
    <lineage>
        <taxon>Eukaryota</taxon>
        <taxon>Metazoa</taxon>
        <taxon>Porifera</taxon>
        <taxon>Demospongiae</taxon>
        <taxon>Heteroscleromorpha</taxon>
        <taxon>Haplosclerida</taxon>
        <taxon>Niphatidae</taxon>
        <taxon>Amphimedon</taxon>
    </lineage>
</organism>
<feature type="signal peptide" evidence="1">
    <location>
        <begin position="1"/>
        <end position="21"/>
    </location>
</feature>
<evidence type="ECO:0000256" key="1">
    <source>
        <dbReference type="SAM" id="SignalP"/>
    </source>
</evidence>
<protein>
    <submittedName>
        <fullName evidence="2">Uncharacterized protein</fullName>
    </submittedName>
</protein>
<accession>A0A1X7TE10</accession>
<reference evidence="2" key="1">
    <citation type="submission" date="2017-05" db="UniProtKB">
        <authorList>
            <consortium name="EnsemblMetazoa"/>
        </authorList>
    </citation>
    <scope>IDENTIFICATION</scope>
</reference>
<name>A0A1X7TE10_AMPQE</name>
<keyword evidence="1" id="KW-0732">Signal</keyword>
<dbReference type="OrthoDB" id="10258608at2759"/>
<feature type="chain" id="PRO_5013163491" evidence="1">
    <location>
        <begin position="22"/>
        <end position="106"/>
    </location>
</feature>
<sequence>METLLAMILALESTNTTTTDSDDTNDGDTNRMCTKINGGKVAGDCNKGVSVNSSAGIIFSSDKQQQPDISLNGAEEVGGAISERTIKDLKSFFVGGVDKLSSKLHE</sequence>